<keyword evidence="3" id="KW-1185">Reference proteome</keyword>
<proteinExistence type="predicted"/>
<dbReference type="Proteomes" id="UP000293347">
    <property type="component" value="Unassembled WGS sequence"/>
</dbReference>
<organism evidence="2 3">
    <name type="scientific">Pedobacter psychroterrae</name>
    <dbReference type="NCBI Taxonomy" id="2530453"/>
    <lineage>
        <taxon>Bacteria</taxon>
        <taxon>Pseudomonadati</taxon>
        <taxon>Bacteroidota</taxon>
        <taxon>Sphingobacteriia</taxon>
        <taxon>Sphingobacteriales</taxon>
        <taxon>Sphingobacteriaceae</taxon>
        <taxon>Pedobacter</taxon>
    </lineage>
</organism>
<evidence type="ECO:0000313" key="2">
    <source>
        <dbReference type="EMBL" id="TCD02801.1"/>
    </source>
</evidence>
<sequence>MKKNVLFLFIMAAIAISGCKKDNKKDDELKSTIAGKWFTKKIVEVNYVNNVKKEEHTDTDFGNNDFFEFKADGTGIFSEIGDTDPFTYKVTGDILTITYMPGESLDFKIKSLIGNDAVFVNEFSEIFENVNYKTVTEITVKK</sequence>
<evidence type="ECO:0000313" key="3">
    <source>
        <dbReference type="Proteomes" id="UP000293347"/>
    </source>
</evidence>
<dbReference type="EMBL" id="SJSL01000001">
    <property type="protein sequence ID" value="TCD02801.1"/>
    <property type="molecule type" value="Genomic_DNA"/>
</dbReference>
<evidence type="ECO:0000259" key="1">
    <source>
        <dbReference type="Pfam" id="PF13648"/>
    </source>
</evidence>
<gene>
    <name evidence="2" type="ORF">EZ437_02090</name>
</gene>
<feature type="domain" description="Lipocalin-like" evidence="1">
    <location>
        <begin position="33"/>
        <end position="115"/>
    </location>
</feature>
<dbReference type="InterPro" id="IPR024311">
    <property type="entry name" value="Lipocalin-like"/>
</dbReference>
<dbReference type="PROSITE" id="PS51257">
    <property type="entry name" value="PROKAR_LIPOPROTEIN"/>
    <property type="match status" value="1"/>
</dbReference>
<name>A0A4R0NPE5_9SPHI</name>
<accession>A0A4R0NPE5</accession>
<comment type="caution">
    <text evidence="2">The sequence shown here is derived from an EMBL/GenBank/DDBJ whole genome shotgun (WGS) entry which is preliminary data.</text>
</comment>
<dbReference type="AlphaFoldDB" id="A0A4R0NPE5"/>
<dbReference type="Pfam" id="PF13648">
    <property type="entry name" value="Lipocalin_4"/>
    <property type="match status" value="1"/>
</dbReference>
<dbReference type="RefSeq" id="WP_131592770.1">
    <property type="nucleotide sequence ID" value="NZ_SJSL01000001.1"/>
</dbReference>
<protein>
    <recommendedName>
        <fullName evidence="1">Lipocalin-like domain-containing protein</fullName>
    </recommendedName>
</protein>
<reference evidence="2 3" key="1">
    <citation type="submission" date="2019-02" db="EMBL/GenBank/DDBJ databases">
        <title>Pedobacter sp. RP-1-14 sp. nov., isolated from Arctic soil.</title>
        <authorList>
            <person name="Dahal R.H."/>
        </authorList>
    </citation>
    <scope>NUCLEOTIDE SEQUENCE [LARGE SCALE GENOMIC DNA]</scope>
    <source>
        <strain evidence="2 3">RP-1-14</strain>
    </source>
</reference>